<dbReference type="EMBL" id="FOCO01000010">
    <property type="protein sequence ID" value="SEN26801.1"/>
    <property type="molecule type" value="Genomic_DNA"/>
</dbReference>
<sequence length="148" mass="16367">MFDRILTLFAPVQSYRTPLPPADAQHALGALLVRVAQADRAYLFQEVERIDRILTKRFALSPLDAAKMRAGCERLAAEMPDTDALTAILHEVISQQDREDTLLALWQVVYADGHQHEDENELVTLVQTALGVDAATCARLRSTARAAA</sequence>
<dbReference type="OrthoDB" id="5402150at2"/>
<gene>
    <name evidence="2" type="ORF">SAMN05216227_101033</name>
</gene>
<protein>
    <submittedName>
        <fullName evidence="2">Uncharacterized conserved protein, tellurite resistance protein B (TerB) family</fullName>
    </submittedName>
</protein>
<evidence type="ECO:0000259" key="1">
    <source>
        <dbReference type="Pfam" id="PF05099"/>
    </source>
</evidence>
<dbReference type="Pfam" id="PF05099">
    <property type="entry name" value="TerB"/>
    <property type="match status" value="1"/>
</dbReference>
<dbReference type="STRING" id="1077947.SAMN05216227_101033"/>
<dbReference type="Gene3D" id="1.10.3680.10">
    <property type="entry name" value="TerB-like"/>
    <property type="match status" value="1"/>
</dbReference>
<dbReference type="AlphaFoldDB" id="A0A1H8F4K3"/>
<evidence type="ECO:0000313" key="2">
    <source>
        <dbReference type="EMBL" id="SEN26801.1"/>
    </source>
</evidence>
<dbReference type="Proteomes" id="UP000183002">
    <property type="component" value="Unassembled WGS sequence"/>
</dbReference>
<feature type="domain" description="Co-chaperone DjlA N-terminal" evidence="1">
    <location>
        <begin position="26"/>
        <end position="141"/>
    </location>
</feature>
<evidence type="ECO:0000313" key="3">
    <source>
        <dbReference type="Proteomes" id="UP000183002"/>
    </source>
</evidence>
<dbReference type="InterPro" id="IPR007791">
    <property type="entry name" value="DjlA_N"/>
</dbReference>
<organism evidence="2 3">
    <name type="scientific">Pseudorhodobacter antarcticus</name>
    <dbReference type="NCBI Taxonomy" id="1077947"/>
    <lineage>
        <taxon>Bacteria</taxon>
        <taxon>Pseudomonadati</taxon>
        <taxon>Pseudomonadota</taxon>
        <taxon>Alphaproteobacteria</taxon>
        <taxon>Rhodobacterales</taxon>
        <taxon>Paracoccaceae</taxon>
        <taxon>Pseudorhodobacter</taxon>
    </lineage>
</organism>
<reference evidence="2 3" key="1">
    <citation type="submission" date="2016-10" db="EMBL/GenBank/DDBJ databases">
        <authorList>
            <person name="de Groot N.N."/>
        </authorList>
    </citation>
    <scope>NUCLEOTIDE SEQUENCE [LARGE SCALE GENOMIC DNA]</scope>
    <source>
        <strain evidence="2 3">CGMCC 1.10836</strain>
    </source>
</reference>
<dbReference type="CDD" id="cd07313">
    <property type="entry name" value="terB_like_2"/>
    <property type="match status" value="1"/>
</dbReference>
<dbReference type="SUPFAM" id="SSF158682">
    <property type="entry name" value="TerB-like"/>
    <property type="match status" value="1"/>
</dbReference>
<accession>A0A1H8F4K3</accession>
<keyword evidence="3" id="KW-1185">Reference proteome</keyword>
<dbReference type="InterPro" id="IPR029024">
    <property type="entry name" value="TerB-like"/>
</dbReference>
<proteinExistence type="predicted"/>
<name>A0A1H8F4K3_9RHOB</name>